<comment type="caution">
    <text evidence="3">The sequence shown here is derived from an EMBL/GenBank/DDBJ whole genome shotgun (WGS) entry which is preliminary data.</text>
</comment>
<dbReference type="PATRIC" id="fig|1227497.3.peg.2947"/>
<dbReference type="InterPro" id="IPR014729">
    <property type="entry name" value="Rossmann-like_a/b/a_fold"/>
</dbReference>
<evidence type="ECO:0000313" key="4">
    <source>
        <dbReference type="Proteomes" id="UP000011688"/>
    </source>
</evidence>
<dbReference type="InterPro" id="IPR006016">
    <property type="entry name" value="UspA"/>
</dbReference>
<evidence type="ECO:0000256" key="1">
    <source>
        <dbReference type="ARBA" id="ARBA00008791"/>
    </source>
</evidence>
<dbReference type="Pfam" id="PF00582">
    <property type="entry name" value="Usp"/>
    <property type="match status" value="1"/>
</dbReference>
<dbReference type="STRING" id="1227497.C491_14432"/>
<proteinExistence type="inferred from homology"/>
<dbReference type="AlphaFoldDB" id="L9X3G7"/>
<name>L9X3G7_9EURY</name>
<comment type="similarity">
    <text evidence="1">Belongs to the universal stress protein A family.</text>
</comment>
<dbReference type="PANTHER" id="PTHR46268">
    <property type="entry name" value="STRESS RESPONSE PROTEIN NHAX"/>
    <property type="match status" value="1"/>
</dbReference>
<dbReference type="eggNOG" id="arCOG03050">
    <property type="taxonomic scope" value="Archaea"/>
</dbReference>
<evidence type="ECO:0000313" key="3">
    <source>
        <dbReference type="EMBL" id="ELY56152.1"/>
    </source>
</evidence>
<dbReference type="CDD" id="cd00293">
    <property type="entry name" value="USP-like"/>
    <property type="match status" value="1"/>
</dbReference>
<keyword evidence="4" id="KW-1185">Reference proteome</keyword>
<protein>
    <submittedName>
        <fullName evidence="3">UspA domain-containing protein</fullName>
    </submittedName>
</protein>
<dbReference type="SUPFAM" id="SSF52402">
    <property type="entry name" value="Adenine nucleotide alpha hydrolases-like"/>
    <property type="match status" value="1"/>
</dbReference>
<accession>L9X3G7</accession>
<dbReference type="Gene3D" id="3.40.50.620">
    <property type="entry name" value="HUPs"/>
    <property type="match status" value="1"/>
</dbReference>
<dbReference type="EMBL" id="AOIB01000028">
    <property type="protein sequence ID" value="ELY56152.1"/>
    <property type="molecule type" value="Genomic_DNA"/>
</dbReference>
<dbReference type="Proteomes" id="UP000011688">
    <property type="component" value="Unassembled WGS sequence"/>
</dbReference>
<gene>
    <name evidence="3" type="ORF">C491_14432</name>
</gene>
<evidence type="ECO:0000259" key="2">
    <source>
        <dbReference type="Pfam" id="PF00582"/>
    </source>
</evidence>
<dbReference type="PANTHER" id="PTHR46268:SF6">
    <property type="entry name" value="UNIVERSAL STRESS PROTEIN UP12"/>
    <property type="match status" value="1"/>
</dbReference>
<reference evidence="3 4" key="1">
    <citation type="journal article" date="2014" name="PLoS Genet.">
        <title>Phylogenetically driven sequencing of extremely halophilic archaea reveals strategies for static and dynamic osmo-response.</title>
        <authorList>
            <person name="Becker E.A."/>
            <person name="Seitzer P.M."/>
            <person name="Tritt A."/>
            <person name="Larsen D."/>
            <person name="Krusor M."/>
            <person name="Yao A.I."/>
            <person name="Wu D."/>
            <person name="Madern D."/>
            <person name="Eisen J.A."/>
            <person name="Darling A.E."/>
            <person name="Facciotti M.T."/>
        </authorList>
    </citation>
    <scope>NUCLEOTIDE SEQUENCE [LARGE SCALE GENOMIC DNA]</scope>
    <source>
        <strain evidence="3 4">DSM 10524</strain>
    </source>
</reference>
<sequence length="149" mass="15380">MEAVVGSMTVVAAIDRSDRAGAIITEAHQLGEAFGEPVEVVHVLTRDEFVSLERTNVSETGESVPVGDVVEIAEEIAAEAIEDAGVEATPVGLLGDPADEVASYADEEGASYLVVAGRNRSPVGKALFGSVAQSIMLDASTPVVSLRAE</sequence>
<feature type="domain" description="UspA" evidence="2">
    <location>
        <begin position="9"/>
        <end position="144"/>
    </location>
</feature>
<organism evidence="3 4">
    <name type="scientific">Natronococcus amylolyticus DSM 10524</name>
    <dbReference type="NCBI Taxonomy" id="1227497"/>
    <lineage>
        <taxon>Archaea</taxon>
        <taxon>Methanobacteriati</taxon>
        <taxon>Methanobacteriota</taxon>
        <taxon>Stenosarchaea group</taxon>
        <taxon>Halobacteria</taxon>
        <taxon>Halobacteriales</taxon>
        <taxon>Natrialbaceae</taxon>
        <taxon>Natronococcus</taxon>
    </lineage>
</organism>